<accession>A0ABU7KG07</accession>
<dbReference type="Proteomes" id="UP001356095">
    <property type="component" value="Unassembled WGS sequence"/>
</dbReference>
<gene>
    <name evidence="2" type="ORF">Q8791_28495</name>
</gene>
<protein>
    <submittedName>
        <fullName evidence="2">DUF397 domain-containing protein</fullName>
    </submittedName>
</protein>
<keyword evidence="3" id="KW-1185">Reference proteome</keyword>
<dbReference type="InterPro" id="IPR007278">
    <property type="entry name" value="DUF397"/>
</dbReference>
<name>A0ABU7KG07_9ACTN</name>
<feature type="domain" description="DUF397" evidence="1">
    <location>
        <begin position="22"/>
        <end position="72"/>
    </location>
</feature>
<dbReference type="Pfam" id="PF04149">
    <property type="entry name" value="DUF397"/>
    <property type="match status" value="1"/>
</dbReference>
<proteinExistence type="predicted"/>
<comment type="caution">
    <text evidence="2">The sequence shown here is derived from an EMBL/GenBank/DDBJ whole genome shotgun (WGS) entry which is preliminary data.</text>
</comment>
<sequence length="74" mass="8106">MSELVFSRSGHSGVRGNRVEVAFRKSSYSAASHDCVEVADLPTGTAIRDSRNPHAGHIDIPRREWAVFLDVARG</sequence>
<reference evidence="2 3" key="1">
    <citation type="submission" date="2023-08" db="EMBL/GenBank/DDBJ databases">
        <authorList>
            <person name="Girao M."/>
            <person name="Carvalho M.F."/>
        </authorList>
    </citation>
    <scope>NUCLEOTIDE SEQUENCE [LARGE SCALE GENOMIC DNA]</scope>
    <source>
        <strain evidence="2 3">CT-R113</strain>
    </source>
</reference>
<evidence type="ECO:0000313" key="2">
    <source>
        <dbReference type="EMBL" id="MEE2041169.1"/>
    </source>
</evidence>
<organism evidence="2 3">
    <name type="scientific">Nocardiopsis codii</name>
    <dbReference type="NCBI Taxonomy" id="3065942"/>
    <lineage>
        <taxon>Bacteria</taxon>
        <taxon>Bacillati</taxon>
        <taxon>Actinomycetota</taxon>
        <taxon>Actinomycetes</taxon>
        <taxon>Streptosporangiales</taxon>
        <taxon>Nocardiopsidaceae</taxon>
        <taxon>Nocardiopsis</taxon>
    </lineage>
</organism>
<dbReference type="RefSeq" id="WP_330094930.1">
    <property type="nucleotide sequence ID" value="NZ_JAUZMY010000043.1"/>
</dbReference>
<evidence type="ECO:0000313" key="3">
    <source>
        <dbReference type="Proteomes" id="UP001356095"/>
    </source>
</evidence>
<evidence type="ECO:0000259" key="1">
    <source>
        <dbReference type="Pfam" id="PF04149"/>
    </source>
</evidence>
<dbReference type="EMBL" id="JAUZMY010000043">
    <property type="protein sequence ID" value="MEE2041169.1"/>
    <property type="molecule type" value="Genomic_DNA"/>
</dbReference>